<evidence type="ECO:0000313" key="4">
    <source>
        <dbReference type="EMBL" id="MFC5521721.1"/>
    </source>
</evidence>
<dbReference type="InterPro" id="IPR010093">
    <property type="entry name" value="SinI_DNA-bd"/>
</dbReference>
<dbReference type="NCBIfam" id="TIGR01764">
    <property type="entry name" value="excise"/>
    <property type="match status" value="1"/>
</dbReference>
<evidence type="ECO:0000256" key="1">
    <source>
        <dbReference type="ARBA" id="ARBA00022553"/>
    </source>
</evidence>
<dbReference type="Pfam" id="PF00072">
    <property type="entry name" value="Response_reg"/>
    <property type="match status" value="1"/>
</dbReference>
<dbReference type="PROSITE" id="PS50110">
    <property type="entry name" value="RESPONSE_REGULATORY"/>
    <property type="match status" value="1"/>
</dbReference>
<dbReference type="InterPro" id="IPR050595">
    <property type="entry name" value="Bact_response_regulator"/>
</dbReference>
<feature type="domain" description="Response regulatory" evidence="3">
    <location>
        <begin position="93"/>
        <end position="211"/>
    </location>
</feature>
<dbReference type="PANTHER" id="PTHR44591">
    <property type="entry name" value="STRESS RESPONSE REGULATOR PROTEIN 1"/>
    <property type="match status" value="1"/>
</dbReference>
<sequence>MLVPAMPREPKSFEAAITASDFSSEDYCGTSYAAKLLGLSVATVQSLVEKGEIDAWKTLGGHRRIALQSINTYLAKHNSQLSRVDTDPKSRLRVLMVEDDENTRELYRCQLEEWDLPVDCTWMPSALEALMDIASMRPDLLITDLSMPGVDGIEMLKALKRNLHLADMQIIVISGLPAEAIEARGGLPQHAHLLQKPVSFEWLHGYLTALVTANRKWRR</sequence>
<dbReference type="Gene3D" id="3.40.50.2300">
    <property type="match status" value="1"/>
</dbReference>
<gene>
    <name evidence="4" type="ORF">ACFPP7_12455</name>
</gene>
<dbReference type="RefSeq" id="WP_245660838.1">
    <property type="nucleotide sequence ID" value="NZ_JBHSMX010000020.1"/>
</dbReference>
<protein>
    <submittedName>
        <fullName evidence="4">Response regulator</fullName>
    </submittedName>
</protein>
<evidence type="ECO:0000259" key="3">
    <source>
        <dbReference type="PROSITE" id="PS50110"/>
    </source>
</evidence>
<evidence type="ECO:0000313" key="5">
    <source>
        <dbReference type="Proteomes" id="UP001596084"/>
    </source>
</evidence>
<dbReference type="Pfam" id="PF12728">
    <property type="entry name" value="HTH_17"/>
    <property type="match status" value="1"/>
</dbReference>
<name>A0ABW0QA16_9BURK</name>
<dbReference type="CDD" id="cd00156">
    <property type="entry name" value="REC"/>
    <property type="match status" value="1"/>
</dbReference>
<proteinExistence type="predicted"/>
<dbReference type="EMBL" id="JBHSMX010000020">
    <property type="protein sequence ID" value="MFC5521721.1"/>
    <property type="molecule type" value="Genomic_DNA"/>
</dbReference>
<feature type="modified residue" description="4-aspartylphosphate" evidence="2">
    <location>
        <position position="144"/>
    </location>
</feature>
<keyword evidence="5" id="KW-1185">Reference proteome</keyword>
<comment type="caution">
    <text evidence="4">The sequence shown here is derived from an EMBL/GenBank/DDBJ whole genome shotgun (WGS) entry which is preliminary data.</text>
</comment>
<reference evidence="5" key="1">
    <citation type="journal article" date="2019" name="Int. J. Syst. Evol. Microbiol.">
        <title>The Global Catalogue of Microorganisms (GCM) 10K type strain sequencing project: providing services to taxonomists for standard genome sequencing and annotation.</title>
        <authorList>
            <consortium name="The Broad Institute Genomics Platform"/>
            <consortium name="The Broad Institute Genome Sequencing Center for Infectious Disease"/>
            <person name="Wu L."/>
            <person name="Ma J."/>
        </authorList>
    </citation>
    <scope>NUCLEOTIDE SEQUENCE [LARGE SCALE GENOMIC DNA]</scope>
    <source>
        <strain evidence="5">CGMCC 4.7277</strain>
    </source>
</reference>
<dbReference type="PANTHER" id="PTHR44591:SF23">
    <property type="entry name" value="CHEY SUBFAMILY"/>
    <property type="match status" value="1"/>
</dbReference>
<accession>A0ABW0QA16</accession>
<keyword evidence="1 2" id="KW-0597">Phosphoprotein</keyword>
<dbReference type="SMART" id="SM00448">
    <property type="entry name" value="REC"/>
    <property type="match status" value="1"/>
</dbReference>
<dbReference type="Proteomes" id="UP001596084">
    <property type="component" value="Unassembled WGS sequence"/>
</dbReference>
<dbReference type="SUPFAM" id="SSF52172">
    <property type="entry name" value="CheY-like"/>
    <property type="match status" value="1"/>
</dbReference>
<evidence type="ECO:0000256" key="2">
    <source>
        <dbReference type="PROSITE-ProRule" id="PRU00169"/>
    </source>
</evidence>
<dbReference type="InterPro" id="IPR001789">
    <property type="entry name" value="Sig_transdc_resp-reg_receiver"/>
</dbReference>
<dbReference type="Gene3D" id="1.10.1660.10">
    <property type="match status" value="1"/>
</dbReference>
<dbReference type="InterPro" id="IPR011006">
    <property type="entry name" value="CheY-like_superfamily"/>
</dbReference>
<dbReference type="InterPro" id="IPR041657">
    <property type="entry name" value="HTH_17"/>
</dbReference>
<organism evidence="4 5">
    <name type="scientific">Polaromonas jejuensis</name>
    <dbReference type="NCBI Taxonomy" id="457502"/>
    <lineage>
        <taxon>Bacteria</taxon>
        <taxon>Pseudomonadati</taxon>
        <taxon>Pseudomonadota</taxon>
        <taxon>Betaproteobacteria</taxon>
        <taxon>Burkholderiales</taxon>
        <taxon>Comamonadaceae</taxon>
        <taxon>Polaromonas</taxon>
    </lineage>
</organism>